<dbReference type="InterPro" id="IPR001387">
    <property type="entry name" value="Cro/C1-type_HTH"/>
</dbReference>
<dbReference type="PROSITE" id="PS50943">
    <property type="entry name" value="HTH_CROC1"/>
    <property type="match status" value="1"/>
</dbReference>
<evidence type="ECO:0000313" key="2">
    <source>
        <dbReference type="EMBL" id="SCX88305.1"/>
    </source>
</evidence>
<dbReference type="EMBL" id="FMVF01000002">
    <property type="protein sequence ID" value="SCX88305.1"/>
    <property type="molecule type" value="Genomic_DNA"/>
</dbReference>
<dbReference type="CDD" id="cd06462">
    <property type="entry name" value="Peptidase_S24_S26"/>
    <property type="match status" value="1"/>
</dbReference>
<organism evidence="2 3">
    <name type="scientific">Flavobacterium caeni</name>
    <dbReference type="NCBI Taxonomy" id="490189"/>
    <lineage>
        <taxon>Bacteria</taxon>
        <taxon>Pseudomonadati</taxon>
        <taxon>Bacteroidota</taxon>
        <taxon>Flavobacteriia</taxon>
        <taxon>Flavobacteriales</taxon>
        <taxon>Flavobacteriaceae</taxon>
        <taxon>Flavobacterium</taxon>
    </lineage>
</organism>
<gene>
    <name evidence="2" type="ORF">SAMN02927903_00341</name>
</gene>
<dbReference type="InterPro" id="IPR010744">
    <property type="entry name" value="Phage_CI_N"/>
</dbReference>
<evidence type="ECO:0000313" key="3">
    <source>
        <dbReference type="Proteomes" id="UP000199354"/>
    </source>
</evidence>
<dbReference type="Gene3D" id="1.10.260.40">
    <property type="entry name" value="lambda repressor-like DNA-binding domains"/>
    <property type="match status" value="1"/>
</dbReference>
<dbReference type="Pfam" id="PF00717">
    <property type="entry name" value="Peptidase_S24"/>
    <property type="match status" value="1"/>
</dbReference>
<keyword evidence="3" id="KW-1185">Reference proteome</keyword>
<dbReference type="InterPro" id="IPR036286">
    <property type="entry name" value="LexA/Signal_pep-like_sf"/>
</dbReference>
<protein>
    <submittedName>
        <fullName evidence="2">Bacteriophage CI repressor helix-turn-helix domain-containing protein</fullName>
    </submittedName>
</protein>
<reference evidence="2 3" key="1">
    <citation type="submission" date="2016-10" db="EMBL/GenBank/DDBJ databases">
        <authorList>
            <person name="de Groot N.N."/>
        </authorList>
    </citation>
    <scope>NUCLEOTIDE SEQUENCE [LARGE SCALE GENOMIC DNA]</scope>
    <source>
        <strain evidence="2 3">CGMCC 1.7031</strain>
    </source>
</reference>
<dbReference type="GO" id="GO:0003677">
    <property type="term" value="F:DNA binding"/>
    <property type="evidence" value="ECO:0007669"/>
    <property type="project" value="InterPro"/>
</dbReference>
<dbReference type="Pfam" id="PF07022">
    <property type="entry name" value="Phage_CI_repr"/>
    <property type="match status" value="1"/>
</dbReference>
<dbReference type="SUPFAM" id="SSF47413">
    <property type="entry name" value="lambda repressor-like DNA-binding domains"/>
    <property type="match status" value="1"/>
</dbReference>
<dbReference type="AlphaFoldDB" id="A0A1G5BDT3"/>
<dbReference type="SUPFAM" id="SSF51306">
    <property type="entry name" value="LexA/Signal peptidase"/>
    <property type="match status" value="1"/>
</dbReference>
<proteinExistence type="predicted"/>
<dbReference type="GO" id="GO:0045892">
    <property type="term" value="P:negative regulation of DNA-templated transcription"/>
    <property type="evidence" value="ECO:0007669"/>
    <property type="project" value="InterPro"/>
</dbReference>
<dbReference type="OrthoDB" id="1425504at2"/>
<dbReference type="InterPro" id="IPR010982">
    <property type="entry name" value="Lambda_DNA-bd_dom_sf"/>
</dbReference>
<name>A0A1G5BDT3_9FLAO</name>
<dbReference type="Gene3D" id="2.10.109.10">
    <property type="entry name" value="Umud Fragment, subunit A"/>
    <property type="match status" value="1"/>
</dbReference>
<dbReference type="Proteomes" id="UP000199354">
    <property type="component" value="Unassembled WGS sequence"/>
</dbReference>
<dbReference type="STRING" id="490189.SAMN02927903_00341"/>
<feature type="domain" description="HTH cro/C1-type" evidence="1">
    <location>
        <begin position="27"/>
        <end position="67"/>
    </location>
</feature>
<evidence type="ECO:0000259" key="1">
    <source>
        <dbReference type="PROSITE" id="PS50943"/>
    </source>
</evidence>
<accession>A0A1G5BDT3</accession>
<sequence>MQENNSPNANLILKKLKKSLKISTDIQLSELLNIKPNTISTWKKRNSVDFAAIISICELYEIDLNEIFFEQKKEFGSYTSETALVSRETQFQYCIGAAGMLETLPKFNFPFVHGEKTRAFQVISNNMHPLIEENSFAVCESCDLSTLAEGSPVVIISKAKGLFINRIYQADRNDVFTLKSENAFFNNVTIHLSEINEIWLVKGILSYNLNNEQKSGGGNAAPLAAPLSKDLQ</sequence>
<dbReference type="InterPro" id="IPR015927">
    <property type="entry name" value="Peptidase_S24_S26A/B/C"/>
</dbReference>